<dbReference type="Proteomes" id="UP001465976">
    <property type="component" value="Unassembled WGS sequence"/>
</dbReference>
<dbReference type="EMBL" id="JBAHYK010002439">
    <property type="protein sequence ID" value="KAL0565062.1"/>
    <property type="molecule type" value="Genomic_DNA"/>
</dbReference>
<accession>A0ABR3EQH9</accession>
<feature type="compositionally biased region" description="Basic and acidic residues" evidence="1">
    <location>
        <begin position="1"/>
        <end position="13"/>
    </location>
</feature>
<evidence type="ECO:0000313" key="4">
    <source>
        <dbReference type="Proteomes" id="UP001465976"/>
    </source>
</evidence>
<evidence type="ECO:0000313" key="3">
    <source>
        <dbReference type="EMBL" id="KAL0565062.1"/>
    </source>
</evidence>
<sequence length="312" mass="33742">MIIRPEEDTKHSNDVPYQSMANREDEESPPPQYEELVSPSSASHSHSHASSISSSSSFSTPDDGDGRAVNYIAINKPLGSIDCKYVLDPAIQIPTSFLPKLGPGQTEEDRKNLSLKTKVGTVVAEIMLQHREGSVLKRRTLLECKTTVGTMILKVDATPSPNRPPFQLKATTQSGTVLLYLPTSFRGFLTVTTTIGTVSLSREVIAVNRWLSTTGRVRKAFIGDASQLRDSELEAWNGDEVIIETTVGSVEIAYVEPGAVSTTPIPAIASPPQVSAASRIRDARSFRRAARAAESGPPPLMTLLGYQNPLGK</sequence>
<feature type="domain" description="DUF7330" evidence="2">
    <location>
        <begin position="70"/>
        <end position="256"/>
    </location>
</feature>
<organism evidence="3 4">
    <name type="scientific">Marasmius crinis-equi</name>
    <dbReference type="NCBI Taxonomy" id="585013"/>
    <lineage>
        <taxon>Eukaryota</taxon>
        <taxon>Fungi</taxon>
        <taxon>Dikarya</taxon>
        <taxon>Basidiomycota</taxon>
        <taxon>Agaricomycotina</taxon>
        <taxon>Agaricomycetes</taxon>
        <taxon>Agaricomycetidae</taxon>
        <taxon>Agaricales</taxon>
        <taxon>Marasmiineae</taxon>
        <taxon>Marasmiaceae</taxon>
        <taxon>Marasmius</taxon>
    </lineage>
</organism>
<dbReference type="Pfam" id="PF24016">
    <property type="entry name" value="DUF7330"/>
    <property type="match status" value="1"/>
</dbReference>
<proteinExistence type="predicted"/>
<protein>
    <recommendedName>
        <fullName evidence="2">DUF7330 domain-containing protein</fullName>
    </recommendedName>
</protein>
<evidence type="ECO:0000256" key="1">
    <source>
        <dbReference type="SAM" id="MobiDB-lite"/>
    </source>
</evidence>
<gene>
    <name evidence="3" type="ORF">V5O48_016970</name>
</gene>
<reference evidence="3 4" key="1">
    <citation type="submission" date="2024-02" db="EMBL/GenBank/DDBJ databases">
        <title>A draft genome for the cacao thread blight pathogen Marasmius crinis-equi.</title>
        <authorList>
            <person name="Cohen S.P."/>
            <person name="Baruah I.K."/>
            <person name="Amoako-Attah I."/>
            <person name="Bukari Y."/>
            <person name="Meinhardt L.W."/>
            <person name="Bailey B.A."/>
        </authorList>
    </citation>
    <scope>NUCLEOTIDE SEQUENCE [LARGE SCALE GENOMIC DNA]</scope>
    <source>
        <strain evidence="3 4">GH-76</strain>
    </source>
</reference>
<feature type="compositionally biased region" description="Low complexity" evidence="1">
    <location>
        <begin position="38"/>
        <end position="59"/>
    </location>
</feature>
<evidence type="ECO:0000259" key="2">
    <source>
        <dbReference type="Pfam" id="PF24016"/>
    </source>
</evidence>
<dbReference type="InterPro" id="IPR055754">
    <property type="entry name" value="DUF7330"/>
</dbReference>
<comment type="caution">
    <text evidence="3">The sequence shown here is derived from an EMBL/GenBank/DDBJ whole genome shotgun (WGS) entry which is preliminary data.</text>
</comment>
<keyword evidence="4" id="KW-1185">Reference proteome</keyword>
<name>A0ABR3EQH9_9AGAR</name>
<feature type="region of interest" description="Disordered" evidence="1">
    <location>
        <begin position="1"/>
        <end position="63"/>
    </location>
</feature>